<evidence type="ECO:0000313" key="3">
    <source>
        <dbReference type="EMBL" id="RGW63155.1"/>
    </source>
</evidence>
<evidence type="ECO:0000313" key="7">
    <source>
        <dbReference type="Proteomes" id="UP000261187"/>
    </source>
</evidence>
<evidence type="ECO:0000313" key="9">
    <source>
        <dbReference type="Proteomes" id="UP000283785"/>
    </source>
</evidence>
<accession>A0A3E4SC15</accession>
<dbReference type="Proteomes" id="UP000286077">
    <property type="component" value="Unassembled WGS sequence"/>
</dbReference>
<evidence type="ECO:0000313" key="4">
    <source>
        <dbReference type="EMBL" id="RGX84907.1"/>
    </source>
</evidence>
<dbReference type="EMBL" id="QSSA01000039">
    <property type="protein sequence ID" value="RGL55418.1"/>
    <property type="molecule type" value="Genomic_DNA"/>
</dbReference>
<reference evidence="7 8" key="1">
    <citation type="submission" date="2018-08" db="EMBL/GenBank/DDBJ databases">
        <title>A genome reference for cultivated species of the human gut microbiota.</title>
        <authorList>
            <person name="Zou Y."/>
            <person name="Xue W."/>
            <person name="Luo G."/>
        </authorList>
    </citation>
    <scope>NUCLEOTIDE SEQUENCE [LARGE SCALE GENOMIC DNA]</scope>
    <source>
        <strain evidence="3 11">AF11-14</strain>
        <strain evidence="2 9">AF12-50</strain>
        <strain evidence="6 8">AF38-11</strain>
        <strain evidence="5 12">AM22-1</strain>
        <strain evidence="4 10">OF03-3</strain>
        <strain evidence="1 7">TF06-40</strain>
    </source>
</reference>
<dbReference type="EMBL" id="QSCI01000216">
    <property type="protein sequence ID" value="RGX84907.1"/>
    <property type="molecule type" value="Genomic_DNA"/>
</dbReference>
<evidence type="ECO:0000313" key="6">
    <source>
        <dbReference type="EMBL" id="RHL34803.1"/>
    </source>
</evidence>
<evidence type="ECO:0000313" key="11">
    <source>
        <dbReference type="Proteomes" id="UP000286077"/>
    </source>
</evidence>
<evidence type="ECO:0000313" key="12">
    <source>
        <dbReference type="Proteomes" id="UP000286501"/>
    </source>
</evidence>
<sequence>MVYGKQKCGFYMSEPKGNKNLVWINTPFSLTKLDKQYTLLQQNILMVASTHLQKYVEEYFTEKRVLGDARSDYLFEKGIEHAVMEIPPIKIDIKDFQVSTEFHNYKNLRDTLKNDILNLSVRVKTDSKTEKIQHVFSNIEIPTTQKGYTKSDGEKVERIKGEVILEIDPKLTMSLFDMRQGYIHHISMIAKYSKKVNTPRLYIYLLRQMGLDKSLDVKVEFLPMKQYLGLVELDEHGNILLDDKGEPVMNKYPKFSQFRKQVLDVVREDLNRMASRSETDIVFDEFSEEDFIYRNGKHKGDPEYVIFHIKRTDVGINHIGDKDADIARRLNEKINRNRGKKTSDDATQQGDLFAHVYQNPDKKIEVDTTQGFEQWNQFISMVQDTSQQALLGRCKFIGIKNDRFCIAASDDDFAALKTSGLERLAQEFFDCVGSFMPVFYRG</sequence>
<dbReference type="Proteomes" id="UP000286501">
    <property type="component" value="Unassembled WGS sequence"/>
</dbReference>
<gene>
    <name evidence="6" type="ORF">DW026_12375</name>
    <name evidence="5" type="ORF">DW250_14115</name>
    <name evidence="3" type="ORF">DWV60_15550</name>
    <name evidence="2" type="ORF">DWV76_14295</name>
    <name evidence="4" type="ORF">DXA63_17125</name>
    <name evidence="1" type="ORF">DXC61_13685</name>
</gene>
<evidence type="ECO:0000313" key="1">
    <source>
        <dbReference type="EMBL" id="RGL55418.1"/>
    </source>
</evidence>
<protein>
    <submittedName>
        <fullName evidence="5">RepB family plasmid replication initiator protein</fullName>
    </submittedName>
</protein>
<dbReference type="EMBL" id="QRIN01000084">
    <property type="protein sequence ID" value="RHG62607.1"/>
    <property type="molecule type" value="Genomic_DNA"/>
</dbReference>
<comment type="caution">
    <text evidence="5">The sequence shown here is derived from an EMBL/GenBank/DDBJ whole genome shotgun (WGS) entry which is preliminary data.</text>
</comment>
<organism evidence="5 12">
    <name type="scientific">Segatella copri</name>
    <dbReference type="NCBI Taxonomy" id="165179"/>
    <lineage>
        <taxon>Bacteria</taxon>
        <taxon>Pseudomonadati</taxon>
        <taxon>Bacteroidota</taxon>
        <taxon>Bacteroidia</taxon>
        <taxon>Bacteroidales</taxon>
        <taxon>Prevotellaceae</taxon>
        <taxon>Segatella</taxon>
    </lineage>
</organism>
<name>A0A3E4SC15_9BACT</name>
<dbReference type="EMBL" id="QROP01000040">
    <property type="protein sequence ID" value="RHL34803.1"/>
    <property type="molecule type" value="Genomic_DNA"/>
</dbReference>
<evidence type="ECO:0000313" key="2">
    <source>
        <dbReference type="EMBL" id="RGW40360.1"/>
    </source>
</evidence>
<dbReference type="Proteomes" id="UP000283672">
    <property type="component" value="Unassembled WGS sequence"/>
</dbReference>
<dbReference type="Proteomes" id="UP000261187">
    <property type="component" value="Unassembled WGS sequence"/>
</dbReference>
<evidence type="ECO:0000313" key="10">
    <source>
        <dbReference type="Proteomes" id="UP000285604"/>
    </source>
</evidence>
<evidence type="ECO:0000313" key="8">
    <source>
        <dbReference type="Proteomes" id="UP000283672"/>
    </source>
</evidence>
<dbReference type="EMBL" id="QSAG01000041">
    <property type="protein sequence ID" value="RGW40360.1"/>
    <property type="molecule type" value="Genomic_DNA"/>
</dbReference>
<dbReference type="Proteomes" id="UP000283785">
    <property type="component" value="Unassembled WGS sequence"/>
</dbReference>
<dbReference type="EMBL" id="QSAQ01000064">
    <property type="protein sequence ID" value="RGW63155.1"/>
    <property type="molecule type" value="Genomic_DNA"/>
</dbReference>
<dbReference type="Proteomes" id="UP000285604">
    <property type="component" value="Unassembled WGS sequence"/>
</dbReference>
<evidence type="ECO:0000313" key="5">
    <source>
        <dbReference type="EMBL" id="RHG62607.1"/>
    </source>
</evidence>
<proteinExistence type="predicted"/>
<dbReference type="AlphaFoldDB" id="A0A3E4SC15"/>